<dbReference type="PANTHER" id="PTHR48105">
    <property type="entry name" value="THIOREDOXIN REDUCTASE 1-RELATED-RELATED"/>
    <property type="match status" value="1"/>
</dbReference>
<keyword evidence="1" id="KW-0285">Flavoprotein</keyword>
<dbReference type="OrthoDB" id="9778740at2"/>
<dbReference type="SUPFAM" id="SSF51905">
    <property type="entry name" value="FAD/NAD(P)-binding domain"/>
    <property type="match status" value="1"/>
</dbReference>
<gene>
    <name evidence="3" type="ORF">MB14_16770</name>
</gene>
<dbReference type="InterPro" id="IPR036188">
    <property type="entry name" value="FAD/NAD-bd_sf"/>
</dbReference>
<reference evidence="3" key="1">
    <citation type="submission" date="2016-01" db="EMBL/GenBank/DDBJ databases">
        <title>Genome sequencing of Roseivirga ehrenbergii KMM 6017.</title>
        <authorList>
            <person name="Selvaratnam C."/>
            <person name="Thevarajoo S."/>
            <person name="Goh K.M."/>
            <person name="Ee R."/>
            <person name="Chan K.-G."/>
            <person name="Chong C.S."/>
        </authorList>
    </citation>
    <scope>NUCLEOTIDE SEQUENCE [LARGE SCALE GENOMIC DNA]</scope>
    <source>
        <strain evidence="3">KMM 6017</strain>
    </source>
</reference>
<dbReference type="GO" id="GO:0016491">
    <property type="term" value="F:oxidoreductase activity"/>
    <property type="evidence" value="ECO:0007669"/>
    <property type="project" value="UniProtKB-KW"/>
</dbReference>
<comment type="caution">
    <text evidence="3">The sequence shown here is derived from an EMBL/GenBank/DDBJ whole genome shotgun (WGS) entry which is preliminary data.</text>
</comment>
<name>A0A150XNB4_ROSEK</name>
<keyword evidence="2" id="KW-0560">Oxidoreductase</keyword>
<evidence type="ECO:0000256" key="2">
    <source>
        <dbReference type="ARBA" id="ARBA00023002"/>
    </source>
</evidence>
<sequence>MQNHFDLVIIGGGPIGLNCAIEATKANLNYVVLEKGTLVNSIYHFPTNMTFFSTSNLLEIGGVPFISHTDKPTRREALEYFRRVQESWKLNIKPYTKVDSMTSENEVYHIKTSKGTYTANYVIVATGFYDTPRLLNIPGESLPKVKHFYDDPHPYVDQKIVVIGSANSACDVALETYYKGAEVTMVIREPEIYPKVKYWIRPNIINRIKEGAIKAYFNSTVTEITENQVHINTPDGPLTIENDFVLAMTGYKPNYTLFEALGIDVSEDELKVPVHHADTLETNLPNVYVAGVINSGMQTSTLFIENTRVHSEMIIKAIQAKNPSLKSQ</sequence>
<evidence type="ECO:0000313" key="4">
    <source>
        <dbReference type="Proteomes" id="UP000075583"/>
    </source>
</evidence>
<evidence type="ECO:0000256" key="1">
    <source>
        <dbReference type="ARBA" id="ARBA00022630"/>
    </source>
</evidence>
<dbReference type="Proteomes" id="UP000075583">
    <property type="component" value="Unassembled WGS sequence"/>
</dbReference>
<dbReference type="RefSeq" id="WP_062590690.1">
    <property type="nucleotide sequence ID" value="NZ_LQZQ01000005.1"/>
</dbReference>
<accession>A0A150XNB4</accession>
<proteinExistence type="predicted"/>
<organism evidence="3 4">
    <name type="scientific">Roseivirga ehrenbergii (strain DSM 102268 / JCM 13514 / KCTC 12282 / NCIMB 14502 / KMM 6017)</name>
    <dbReference type="NCBI Taxonomy" id="279360"/>
    <lineage>
        <taxon>Bacteria</taxon>
        <taxon>Pseudomonadati</taxon>
        <taxon>Bacteroidota</taxon>
        <taxon>Cytophagia</taxon>
        <taxon>Cytophagales</taxon>
        <taxon>Roseivirgaceae</taxon>
        <taxon>Roseivirga</taxon>
    </lineage>
</organism>
<keyword evidence="4" id="KW-1185">Reference proteome</keyword>
<dbReference type="PRINTS" id="PR00469">
    <property type="entry name" value="PNDRDTASEII"/>
</dbReference>
<dbReference type="EMBL" id="LQZQ01000005">
    <property type="protein sequence ID" value="KYG80193.1"/>
    <property type="molecule type" value="Genomic_DNA"/>
</dbReference>
<dbReference type="PRINTS" id="PR00368">
    <property type="entry name" value="FADPNR"/>
</dbReference>
<evidence type="ECO:0000313" key="3">
    <source>
        <dbReference type="EMBL" id="KYG80193.1"/>
    </source>
</evidence>
<dbReference type="STRING" id="279360.MB14_16770"/>
<dbReference type="InterPro" id="IPR023856">
    <property type="entry name" value="Bdr"/>
</dbReference>
<dbReference type="AlphaFoldDB" id="A0A150XNB4"/>
<protein>
    <submittedName>
        <fullName evidence="3">Uncharacterized protein</fullName>
    </submittedName>
</protein>
<dbReference type="Gene3D" id="3.50.50.60">
    <property type="entry name" value="FAD/NAD(P)-binding domain"/>
    <property type="match status" value="1"/>
</dbReference>
<dbReference type="InterPro" id="IPR050097">
    <property type="entry name" value="Ferredoxin-NADP_redctase_2"/>
</dbReference>
<dbReference type="Pfam" id="PF13738">
    <property type="entry name" value="Pyr_redox_3"/>
    <property type="match status" value="1"/>
</dbReference>
<dbReference type="NCBIfam" id="TIGR04018">
    <property type="entry name" value="Bthiol_YpdA"/>
    <property type="match status" value="1"/>
</dbReference>